<dbReference type="RefSeq" id="WP_331931683.1">
    <property type="nucleotide sequence ID" value="NZ_JBEPLU010000001.1"/>
</dbReference>
<proteinExistence type="predicted"/>
<feature type="chain" id="PRO_5046396444" description="DUF2459 domain-containing protein" evidence="1">
    <location>
        <begin position="26"/>
        <end position="374"/>
    </location>
</feature>
<evidence type="ECO:0008006" key="4">
    <source>
        <dbReference type="Google" id="ProtNLM"/>
    </source>
</evidence>
<feature type="signal peptide" evidence="1">
    <location>
        <begin position="1"/>
        <end position="25"/>
    </location>
</feature>
<dbReference type="Proteomes" id="UP001549110">
    <property type="component" value="Unassembled WGS sequence"/>
</dbReference>
<dbReference type="InterPro" id="IPR011727">
    <property type="entry name" value="CHP02117"/>
</dbReference>
<comment type="caution">
    <text evidence="2">The sequence shown here is derived from an EMBL/GenBank/DDBJ whole genome shotgun (WGS) entry which is preliminary data.</text>
</comment>
<keyword evidence="1" id="KW-0732">Signal</keyword>
<keyword evidence="3" id="KW-1185">Reference proteome</keyword>
<dbReference type="Pfam" id="PF09601">
    <property type="entry name" value="DUF2459"/>
    <property type="match status" value="1"/>
</dbReference>
<gene>
    <name evidence="2" type="ORF">ABID41_000781</name>
</gene>
<organism evidence="2 3">
    <name type="scientific">Phenylobacterium koreense</name>
    <dbReference type="NCBI Taxonomy" id="266125"/>
    <lineage>
        <taxon>Bacteria</taxon>
        <taxon>Pseudomonadati</taxon>
        <taxon>Pseudomonadota</taxon>
        <taxon>Alphaproteobacteria</taxon>
        <taxon>Caulobacterales</taxon>
        <taxon>Caulobacteraceae</taxon>
        <taxon>Phenylobacterium</taxon>
    </lineage>
</organism>
<accession>A0ABV2EH25</accession>
<sequence>MKRRKWIAVTLVALLAAAAFVAATARPADPALFPPKPGERTVTVYLLYNWMHSRLVVPTAALEASPAAAAAIAATPRKGPWTAVSYGDARFYRERGWTPMRVVDFLRSMLAPGNPAAVLIEPMPQPSPETLGRPVTRLVLTERGFERLRARLDATFQLEAGGPIIIGRGRNPDALFFQSAKGADLAHQCNHWVAGLLNAAGVPVNLALATLTRGLSWDLRTRAGATPVPGEIRPVAALETPPVYSGTFRPLMRRVDERTGAVTFEAFVIRFGRGQRLVTRPERLVRAGEPRPGGETYAALLQVPTDSLVEIRRVDLEAAAPGGAPGLCGERPTRQLVLGFWTRPRAPYEISMAAFAATPPSEASLCGVFHYSQP</sequence>
<name>A0ABV2EH25_9CAUL</name>
<protein>
    <recommendedName>
        <fullName evidence="4">DUF2459 domain-containing protein</fullName>
    </recommendedName>
</protein>
<dbReference type="EMBL" id="JBEPLU010000001">
    <property type="protein sequence ID" value="MET3525686.1"/>
    <property type="molecule type" value="Genomic_DNA"/>
</dbReference>
<reference evidence="2 3" key="1">
    <citation type="submission" date="2024-06" db="EMBL/GenBank/DDBJ databases">
        <title>Genomic Encyclopedia of Type Strains, Phase IV (KMG-IV): sequencing the most valuable type-strain genomes for metagenomic binning, comparative biology and taxonomic classification.</title>
        <authorList>
            <person name="Goeker M."/>
        </authorList>
    </citation>
    <scope>NUCLEOTIDE SEQUENCE [LARGE SCALE GENOMIC DNA]</scope>
    <source>
        <strain evidence="2 3">DSM 17809</strain>
    </source>
</reference>
<evidence type="ECO:0000313" key="3">
    <source>
        <dbReference type="Proteomes" id="UP001549110"/>
    </source>
</evidence>
<evidence type="ECO:0000256" key="1">
    <source>
        <dbReference type="SAM" id="SignalP"/>
    </source>
</evidence>
<evidence type="ECO:0000313" key="2">
    <source>
        <dbReference type="EMBL" id="MET3525686.1"/>
    </source>
</evidence>